<protein>
    <submittedName>
        <fullName evidence="2">Uncharacterized protein</fullName>
    </submittedName>
</protein>
<organism evidence="2 3">
    <name type="scientific">Phytohabitans aurantiacus</name>
    <dbReference type="NCBI Taxonomy" id="3016789"/>
    <lineage>
        <taxon>Bacteria</taxon>
        <taxon>Bacillati</taxon>
        <taxon>Actinomycetota</taxon>
        <taxon>Actinomycetes</taxon>
        <taxon>Micromonosporales</taxon>
        <taxon>Micromonosporaceae</taxon>
    </lineage>
</organism>
<feature type="compositionally biased region" description="Basic and acidic residues" evidence="1">
    <location>
        <begin position="48"/>
        <end position="65"/>
    </location>
</feature>
<feature type="region of interest" description="Disordered" evidence="1">
    <location>
        <begin position="1"/>
        <end position="25"/>
    </location>
</feature>
<reference evidence="2" key="1">
    <citation type="submission" date="2022-12" db="EMBL/GenBank/DDBJ databases">
        <title>New Phytohabitans aurantiacus sp. RD004123 nov., an actinomycete isolated from soil.</title>
        <authorList>
            <person name="Triningsih D.W."/>
            <person name="Harunari E."/>
            <person name="Igarashi Y."/>
        </authorList>
    </citation>
    <scope>NUCLEOTIDE SEQUENCE</scope>
    <source>
        <strain evidence="2">RD004123</strain>
    </source>
</reference>
<gene>
    <name evidence="2" type="ORF">Pa4123_86390</name>
</gene>
<evidence type="ECO:0000313" key="3">
    <source>
        <dbReference type="Proteomes" id="UP001144280"/>
    </source>
</evidence>
<dbReference type="RefSeq" id="WP_281905496.1">
    <property type="nucleotide sequence ID" value="NZ_BSDI01000083.1"/>
</dbReference>
<keyword evidence="3" id="KW-1185">Reference proteome</keyword>
<accession>A0ABQ5R9C5</accession>
<sequence length="110" mass="12000">MLELLAADPELTPGDIGAKQEHHPAQALQNELPLVVLRLDGIRGVSERAARREVGGQHDDRHGQDDQCGDSEQQPHKLMVHNTKPGPLIHRRIVAPPLNPNQDQDGSPGP</sequence>
<comment type="caution">
    <text evidence="2">The sequence shown here is derived from an EMBL/GenBank/DDBJ whole genome shotgun (WGS) entry which is preliminary data.</text>
</comment>
<dbReference type="EMBL" id="BSDI01000083">
    <property type="protein sequence ID" value="GLI03361.1"/>
    <property type="molecule type" value="Genomic_DNA"/>
</dbReference>
<dbReference type="Proteomes" id="UP001144280">
    <property type="component" value="Unassembled WGS sequence"/>
</dbReference>
<name>A0ABQ5R9C5_9ACTN</name>
<proteinExistence type="predicted"/>
<evidence type="ECO:0000313" key="2">
    <source>
        <dbReference type="EMBL" id="GLI03361.1"/>
    </source>
</evidence>
<feature type="compositionally biased region" description="Polar residues" evidence="1">
    <location>
        <begin position="100"/>
        <end position="110"/>
    </location>
</feature>
<evidence type="ECO:0000256" key="1">
    <source>
        <dbReference type="SAM" id="MobiDB-lite"/>
    </source>
</evidence>
<feature type="region of interest" description="Disordered" evidence="1">
    <location>
        <begin position="48"/>
        <end position="110"/>
    </location>
</feature>